<dbReference type="GeneID" id="18831522"/>
<dbReference type="HOGENOM" id="CLU_004729_2_0_1"/>
<evidence type="ECO:0000256" key="4">
    <source>
        <dbReference type="ARBA" id="ARBA00022691"/>
    </source>
</evidence>
<sequence length="241" mass="27274">MASTHGNYSAYYARRTQSRTALFPHSLFPHAAVLDVGSNVGHITAYIAQHLAPRIITGVDIDQSLVDAAWRHRLTAWSLASPHTTPDYFPASLPHELGPLPIPPSDDKHAFPHNLAFRCADWTKEDIPEDKDGYDIVLAYVLSITKWIHLNQGDDGLVAFFRKIHTVLHKHGHLILEPQPWESYAKARRMSEHLRATYQTLQLRPSNFSTTLKDIGFEFVKTLGETGEGGFRRSIDLYVKR</sequence>
<dbReference type="EC" id="2.1.1.-" evidence="6"/>
<accession>K5WMI2</accession>
<dbReference type="Proteomes" id="UP000008493">
    <property type="component" value="Unassembled WGS sequence"/>
</dbReference>
<dbReference type="Pfam" id="PF06859">
    <property type="entry name" value="Bin3"/>
    <property type="match status" value="1"/>
</dbReference>
<dbReference type="Gene3D" id="3.40.50.150">
    <property type="entry name" value="Vaccinia Virus protein VP39"/>
    <property type="match status" value="1"/>
</dbReference>
<dbReference type="GO" id="GO:0032259">
    <property type="term" value="P:methylation"/>
    <property type="evidence" value="ECO:0007669"/>
    <property type="project" value="UniProtKB-KW"/>
</dbReference>
<dbReference type="InParanoid" id="K5WMI2"/>
<dbReference type="PROSITE" id="PS51515">
    <property type="entry name" value="BIN3_SAM"/>
    <property type="match status" value="1"/>
</dbReference>
<comment type="similarity">
    <text evidence="1 6">Belongs to the methyltransferase superfamily.</text>
</comment>
<evidence type="ECO:0000256" key="3">
    <source>
        <dbReference type="ARBA" id="ARBA00022679"/>
    </source>
</evidence>
<evidence type="ECO:0000313" key="9">
    <source>
        <dbReference type="Proteomes" id="UP000008493"/>
    </source>
</evidence>
<dbReference type="RefSeq" id="XP_007332961.1">
    <property type="nucleotide sequence ID" value="XM_007332899.1"/>
</dbReference>
<gene>
    <name evidence="8" type="ORF">AGABI1DRAFT_78650</name>
</gene>
<keyword evidence="4 5" id="KW-0949">S-adenosyl-L-methionine</keyword>
<dbReference type="PANTHER" id="PTHR12315:SF0">
    <property type="entry name" value="7SK SNRNA METHYLPHOSPHATE CAPPING ENZYME"/>
    <property type="match status" value="1"/>
</dbReference>
<evidence type="ECO:0000256" key="2">
    <source>
        <dbReference type="ARBA" id="ARBA00022603"/>
    </source>
</evidence>
<keyword evidence="9" id="KW-1185">Reference proteome</keyword>
<proteinExistence type="inferred from homology"/>
<reference evidence="9" key="1">
    <citation type="journal article" date="2012" name="Proc. Natl. Acad. Sci. U.S.A.">
        <title>Genome sequence of the button mushroom Agaricus bisporus reveals mechanisms governing adaptation to a humic-rich ecological niche.</title>
        <authorList>
            <person name="Morin E."/>
            <person name="Kohler A."/>
            <person name="Baker A.R."/>
            <person name="Foulongne-Oriol M."/>
            <person name="Lombard V."/>
            <person name="Nagy L.G."/>
            <person name="Ohm R.A."/>
            <person name="Patyshakuliyeva A."/>
            <person name="Brun A."/>
            <person name="Aerts A.L."/>
            <person name="Bailey A.M."/>
            <person name="Billette C."/>
            <person name="Coutinho P.M."/>
            <person name="Deakin G."/>
            <person name="Doddapaneni H."/>
            <person name="Floudas D."/>
            <person name="Grimwood J."/>
            <person name="Hilden K."/>
            <person name="Kuees U."/>
            <person name="LaButti K.M."/>
            <person name="Lapidus A."/>
            <person name="Lindquist E.A."/>
            <person name="Lucas S.M."/>
            <person name="Murat C."/>
            <person name="Riley R.W."/>
            <person name="Salamov A.A."/>
            <person name="Schmutz J."/>
            <person name="Subramanian V."/>
            <person name="Woesten H.A.B."/>
            <person name="Xu J."/>
            <person name="Eastwood D.C."/>
            <person name="Foster G.D."/>
            <person name="Sonnenberg A.S."/>
            <person name="Cullen D."/>
            <person name="de Vries R.P."/>
            <person name="Lundell T."/>
            <person name="Hibbett D.S."/>
            <person name="Henrissat B."/>
            <person name="Burton K.S."/>
            <person name="Kerrigan R.W."/>
            <person name="Challen M.P."/>
            <person name="Grigoriev I.V."/>
            <person name="Martin F."/>
        </authorList>
    </citation>
    <scope>NUCLEOTIDE SEQUENCE [LARGE SCALE GENOMIC DNA]</scope>
    <source>
        <strain evidence="9">JB137-S8 / ATCC MYA-4627 / FGSC 10392</strain>
    </source>
</reference>
<dbReference type="GO" id="GO:0008173">
    <property type="term" value="F:RNA methyltransferase activity"/>
    <property type="evidence" value="ECO:0007669"/>
    <property type="project" value="UniProtKB-UniRule"/>
</dbReference>
<dbReference type="SUPFAM" id="SSF53335">
    <property type="entry name" value="S-adenosyl-L-methionine-dependent methyltransferases"/>
    <property type="match status" value="1"/>
</dbReference>
<evidence type="ECO:0000256" key="1">
    <source>
        <dbReference type="ARBA" id="ARBA00008361"/>
    </source>
</evidence>
<evidence type="ECO:0000256" key="5">
    <source>
        <dbReference type="PROSITE-ProRule" id="PRU00848"/>
    </source>
</evidence>
<keyword evidence="3 6" id="KW-0808">Transferase</keyword>
<dbReference type="AlphaFoldDB" id="K5WMI2"/>
<dbReference type="OrthoDB" id="540004at2759"/>
<dbReference type="InterPro" id="IPR039772">
    <property type="entry name" value="Bin3-like"/>
</dbReference>
<protein>
    <recommendedName>
        <fullName evidence="6">RNA methyltransferase</fullName>
        <ecNumber evidence="6">2.1.1.-</ecNumber>
    </recommendedName>
</protein>
<evidence type="ECO:0000256" key="6">
    <source>
        <dbReference type="RuleBase" id="RU367087"/>
    </source>
</evidence>
<dbReference type="STRING" id="597362.K5WMI2"/>
<name>K5WMI2_AGABU</name>
<feature type="domain" description="Bin3-type SAM" evidence="7">
    <location>
        <begin position="17"/>
        <end position="241"/>
    </location>
</feature>
<dbReference type="OMA" id="AGSHEPQ"/>
<evidence type="ECO:0000259" key="7">
    <source>
        <dbReference type="PROSITE" id="PS51515"/>
    </source>
</evidence>
<dbReference type="FunCoup" id="K5WMI2">
    <property type="interactions" value="15"/>
</dbReference>
<dbReference type="GO" id="GO:0017069">
    <property type="term" value="F:snRNA binding"/>
    <property type="evidence" value="ECO:0007669"/>
    <property type="project" value="TreeGrafter"/>
</dbReference>
<organism evidence="8 9">
    <name type="scientific">Agaricus bisporus var. burnettii (strain JB137-S8 / ATCC MYA-4627 / FGSC 10392)</name>
    <name type="common">White button mushroom</name>
    <dbReference type="NCBI Taxonomy" id="597362"/>
    <lineage>
        <taxon>Eukaryota</taxon>
        <taxon>Fungi</taxon>
        <taxon>Dikarya</taxon>
        <taxon>Basidiomycota</taxon>
        <taxon>Agaricomycotina</taxon>
        <taxon>Agaricomycetes</taxon>
        <taxon>Agaricomycetidae</taxon>
        <taxon>Agaricales</taxon>
        <taxon>Agaricineae</taxon>
        <taxon>Agaricaceae</taxon>
        <taxon>Agaricus</taxon>
    </lineage>
</organism>
<dbReference type="InterPro" id="IPR024160">
    <property type="entry name" value="BIN3_SAM-bd_dom"/>
</dbReference>
<dbReference type="GO" id="GO:0008171">
    <property type="term" value="F:O-methyltransferase activity"/>
    <property type="evidence" value="ECO:0007669"/>
    <property type="project" value="UniProtKB-UniRule"/>
</dbReference>
<dbReference type="eggNOG" id="KOG2899">
    <property type="taxonomic scope" value="Eukaryota"/>
</dbReference>
<dbReference type="CDD" id="cd02440">
    <property type="entry name" value="AdoMet_MTases"/>
    <property type="match status" value="1"/>
</dbReference>
<dbReference type="InterPro" id="IPR010675">
    <property type="entry name" value="Bin3_C"/>
</dbReference>
<dbReference type="KEGG" id="abp:AGABI1DRAFT78650"/>
<evidence type="ECO:0000313" key="8">
    <source>
        <dbReference type="EMBL" id="EKM76526.1"/>
    </source>
</evidence>
<dbReference type="InterPro" id="IPR029063">
    <property type="entry name" value="SAM-dependent_MTases_sf"/>
</dbReference>
<dbReference type="GO" id="GO:0040031">
    <property type="term" value="P:snRNA modification"/>
    <property type="evidence" value="ECO:0007669"/>
    <property type="project" value="TreeGrafter"/>
</dbReference>
<dbReference type="PANTHER" id="PTHR12315">
    <property type="entry name" value="BICOID-INTERACTING PROTEIN RELATED"/>
    <property type="match status" value="1"/>
</dbReference>
<dbReference type="EMBL" id="JH971402">
    <property type="protein sequence ID" value="EKM76526.1"/>
    <property type="molecule type" value="Genomic_DNA"/>
</dbReference>
<keyword evidence="2 6" id="KW-0489">Methyltransferase</keyword>